<dbReference type="OrthoDB" id="9813502at2"/>
<gene>
    <name evidence="4" type="ORF">SAMN05421742_1243</name>
</gene>
<proteinExistence type="predicted"/>
<keyword evidence="5" id="KW-1185">Reference proteome</keyword>
<dbReference type="Pfam" id="PF04233">
    <property type="entry name" value="Phage_Mu_F"/>
    <property type="match status" value="1"/>
</dbReference>
<evidence type="ECO:0000259" key="3">
    <source>
        <dbReference type="Pfam" id="PF18810"/>
    </source>
</evidence>
<feature type="domain" description="Phage-Barnase-EndoU-ColicinE5/D-RelE like nuclease 2" evidence="3">
    <location>
        <begin position="292"/>
        <end position="412"/>
    </location>
</feature>
<dbReference type="STRING" id="83401.SAMN05421742_1243"/>
<sequence length="416" mass="47083">MAEPDPLTPLPFKEAQDYLRQKVNLPTATWTDLKEGMHARAFVIAGAMKEDLLTDFRGALQKALDEGTTLADFRRDFDRIVARHGWTYNGARGWRSRVIYDTNMRTARAAGKWQQINTATARERKRGRVLYLRYQAVLDSRTRPQHKEWHGIILPADHPFWATHYPPNGWQCRCTIQVLTERQLARYGYTPTPSDQAPKVTMEDRPVRRADGTTATWPTPKGIDTGWGYNVGEAAWGRNVDDQVMADFRAAPEAEWERIGGETWDSLGLPRELPVRPGRPLGQPVDTRDQVVDAVRAVIGGEERTFRTPDGSAVHVSAEVLGAHLQVHRAPLAPLLPQLLEDPEEIWLSWERHRLTGRVALRRRLVQAVDLGAAGRLILVANGVRGRMEAWTFLTARGTGYLNRVRAGQLLYSRSR</sequence>
<feature type="region of interest" description="Disordered" evidence="1">
    <location>
        <begin position="189"/>
        <end position="221"/>
    </location>
</feature>
<dbReference type="Proteomes" id="UP000217076">
    <property type="component" value="Unassembled WGS sequence"/>
</dbReference>
<dbReference type="InterPro" id="IPR041110">
    <property type="entry name" value="PBECR2"/>
</dbReference>
<evidence type="ECO:0000259" key="2">
    <source>
        <dbReference type="Pfam" id="PF04233"/>
    </source>
</evidence>
<evidence type="ECO:0000313" key="5">
    <source>
        <dbReference type="Proteomes" id="UP000217076"/>
    </source>
</evidence>
<dbReference type="AlphaFoldDB" id="A0A1G8GCP7"/>
<evidence type="ECO:0000256" key="1">
    <source>
        <dbReference type="SAM" id="MobiDB-lite"/>
    </source>
</evidence>
<dbReference type="RefSeq" id="WP_092622056.1">
    <property type="nucleotide sequence ID" value="NZ_FNCV01000024.1"/>
</dbReference>
<evidence type="ECO:0000313" key="4">
    <source>
        <dbReference type="EMBL" id="SDH92192.1"/>
    </source>
</evidence>
<name>A0A1G8GCP7_9PROT</name>
<protein>
    <submittedName>
        <fullName evidence="4">Phage putative head morphogenesis protein, SPP1 gp7 family</fullName>
    </submittedName>
</protein>
<reference evidence="5" key="1">
    <citation type="submission" date="2016-10" db="EMBL/GenBank/DDBJ databases">
        <authorList>
            <person name="Varghese N."/>
            <person name="Submissions S."/>
        </authorList>
    </citation>
    <scope>NUCLEOTIDE SEQUENCE [LARGE SCALE GENOMIC DNA]</scope>
    <source>
        <strain evidence="5">930I</strain>
    </source>
</reference>
<dbReference type="EMBL" id="FNCV01000024">
    <property type="protein sequence ID" value="SDH92192.1"/>
    <property type="molecule type" value="Genomic_DNA"/>
</dbReference>
<organism evidence="4 5">
    <name type="scientific">Roseospirillum parvum</name>
    <dbReference type="NCBI Taxonomy" id="83401"/>
    <lineage>
        <taxon>Bacteria</taxon>
        <taxon>Pseudomonadati</taxon>
        <taxon>Pseudomonadota</taxon>
        <taxon>Alphaproteobacteria</taxon>
        <taxon>Rhodospirillales</taxon>
        <taxon>Rhodospirillaceae</taxon>
        <taxon>Roseospirillum</taxon>
    </lineage>
</organism>
<dbReference type="NCBIfam" id="TIGR01641">
    <property type="entry name" value="phageSPP1_gp7"/>
    <property type="match status" value="1"/>
</dbReference>
<dbReference type="Pfam" id="PF18810">
    <property type="entry name" value="PBECR2"/>
    <property type="match status" value="1"/>
</dbReference>
<dbReference type="InterPro" id="IPR006528">
    <property type="entry name" value="Phage_head_morphogenesis_dom"/>
</dbReference>
<accession>A0A1G8GCP7</accession>
<feature type="compositionally biased region" description="Basic and acidic residues" evidence="1">
    <location>
        <begin position="201"/>
        <end position="211"/>
    </location>
</feature>
<feature type="domain" description="Phage head morphogenesis" evidence="2">
    <location>
        <begin position="56"/>
        <end position="176"/>
    </location>
</feature>